<protein>
    <submittedName>
        <fullName evidence="3">Calcium-binding protein</fullName>
    </submittedName>
</protein>
<evidence type="ECO:0000313" key="3">
    <source>
        <dbReference type="EMBL" id="ARC39202.1"/>
    </source>
</evidence>
<dbReference type="Proteomes" id="UP000191257">
    <property type="component" value="Plasmid unnamed7"/>
</dbReference>
<dbReference type="PANTHER" id="PTHR38340">
    <property type="entry name" value="S-LAYER PROTEIN"/>
    <property type="match status" value="1"/>
</dbReference>
<dbReference type="InterPro" id="IPR001343">
    <property type="entry name" value="Hemolysn_Ca-bd"/>
</dbReference>
<dbReference type="Gene3D" id="2.150.10.10">
    <property type="entry name" value="Serralysin-like metalloprotease, C-terminal"/>
    <property type="match status" value="3"/>
</dbReference>
<evidence type="ECO:0000256" key="1">
    <source>
        <dbReference type="ARBA" id="ARBA00004613"/>
    </source>
</evidence>
<proteinExistence type="predicted"/>
<keyword evidence="2" id="KW-0964">Secreted</keyword>
<geneLocation type="plasmid" evidence="3 4">
    <name>unnamed7</name>
</geneLocation>
<keyword evidence="3" id="KW-0614">Plasmid</keyword>
<comment type="subcellular location">
    <subcellularLocation>
        <location evidence="1">Secreted</location>
    </subcellularLocation>
</comment>
<evidence type="ECO:0000256" key="2">
    <source>
        <dbReference type="ARBA" id="ARBA00022525"/>
    </source>
</evidence>
<dbReference type="EMBL" id="CP020447">
    <property type="protein sequence ID" value="ARC39202.1"/>
    <property type="molecule type" value="Genomic_DNA"/>
</dbReference>
<sequence length="683" mass="71741">MPSVQSMTWPVPGSLAPCHSHHICQGSFRMPTYFLSGDRQSVQEDPYLLQLKDGNLVTLWTDLHLENSFGVYMRFQSGDLSAGTPTPARVNNLTGDIQRGPAATAFNDGSFAVVFESRGQSAINGHDDAFYDSYIRFYNADGSARGAARQLTPNISKDHYASDIVTLSNGQSITLVVRDEGGGRYDLLAYRHGPGGAQVGQPALLVDNAPVYVNSWSGADFLSPSIAAGANGTYAVSWHQRTAQNGQNGYAIWSQVYRADGSALGPARVVAPVVPHSQEQFGLDQSSSELVGLTSGRWAMAWQRDEPNNVHADDVYFRLLNPNGTGATAAVLVNSDRRAGNQELQDVVDLGAGRTLVTYFHYIQDAIDGLFDGGLLMGRVFGPGGQAITGSFQVSEGTPYFEMTGGNTIINAAGQIVASFSAEFDYDTDVLGVVRPLTLPTVSGGARNDRITGTFVNDVIQGNGGADTLFGNRGNDQLFGGAGNDSLYGGAGNDRLTDSAGTNMLDGGAGNDLLVTGGGNDLLIGGAGADTLFGGAGNDRLRGGDGHDRLLGQVGADLIHAGAGNDAVIGNSGNDTLFGEAGNDDLIGDDGNDVLDGGAGNDLLRGGAGADRFIFSSGDDTIRNFDALQDVISLRSVPGLDSWADVRAQLVQVGNAVEFRHGGDSLRIEGMRIAQLAPDDFLW</sequence>
<accession>A0A1V0GZF7</accession>
<dbReference type="GO" id="GO:0005576">
    <property type="term" value="C:extracellular region"/>
    <property type="evidence" value="ECO:0007669"/>
    <property type="project" value="UniProtKB-SubCell"/>
</dbReference>
<dbReference type="InterPro" id="IPR050557">
    <property type="entry name" value="RTX_toxin/Mannuronan_C5-epim"/>
</dbReference>
<dbReference type="PANTHER" id="PTHR38340:SF1">
    <property type="entry name" value="S-LAYER PROTEIN"/>
    <property type="match status" value="1"/>
</dbReference>
<reference evidence="3" key="1">
    <citation type="submission" date="2017-12" db="EMBL/GenBank/DDBJ databases">
        <title>FDA dAtabase for Regulatory Grade micrObial Sequences (FDA-ARGOS): Supporting development and validation of Infectious Disease Dx tests.</title>
        <authorList>
            <person name="Campos J."/>
            <person name="Goldberg B."/>
            <person name="Tallon L."/>
            <person name="Sadzewicz L."/>
            <person name="Sengamalay N."/>
            <person name="Ott S."/>
            <person name="Godinez A."/>
            <person name="Nagaraj S."/>
            <person name="Vyas G."/>
            <person name="Aluvathingal J."/>
            <person name="Nadendla S."/>
            <person name="Geyer C."/>
            <person name="Nandy P."/>
            <person name="Hobson J."/>
            <person name="Sichtig H."/>
        </authorList>
    </citation>
    <scope>NUCLEOTIDE SEQUENCE</scope>
    <source>
        <strain evidence="3">FDAARGOS_252</strain>
        <plasmid evidence="3">unnamed7</plasmid>
    </source>
</reference>
<dbReference type="PRINTS" id="PR00313">
    <property type="entry name" value="CABNDNGRPT"/>
</dbReference>
<keyword evidence="4" id="KW-1185">Reference proteome</keyword>
<dbReference type="InterPro" id="IPR018511">
    <property type="entry name" value="Hemolysin-typ_Ca-bd_CS"/>
</dbReference>
<dbReference type="GO" id="GO:0005509">
    <property type="term" value="F:calcium ion binding"/>
    <property type="evidence" value="ECO:0007669"/>
    <property type="project" value="InterPro"/>
</dbReference>
<organism evidence="3 4">
    <name type="scientific">Paracoccus yeei</name>
    <dbReference type="NCBI Taxonomy" id="147645"/>
    <lineage>
        <taxon>Bacteria</taxon>
        <taxon>Pseudomonadati</taxon>
        <taxon>Pseudomonadota</taxon>
        <taxon>Alphaproteobacteria</taxon>
        <taxon>Rhodobacterales</taxon>
        <taxon>Paracoccaceae</taxon>
        <taxon>Paracoccus</taxon>
    </lineage>
</organism>
<dbReference type="InterPro" id="IPR011049">
    <property type="entry name" value="Serralysin-like_metalloprot_C"/>
</dbReference>
<name>A0A1V0GZF7_9RHOB</name>
<dbReference type="AlphaFoldDB" id="A0A1V0GZF7"/>
<dbReference type="KEGG" id="pye:A6J80_23350"/>
<dbReference type="PROSITE" id="PS00330">
    <property type="entry name" value="HEMOLYSIN_CALCIUM"/>
    <property type="match status" value="3"/>
</dbReference>
<dbReference type="SUPFAM" id="SSF51120">
    <property type="entry name" value="beta-Roll"/>
    <property type="match status" value="3"/>
</dbReference>
<evidence type="ECO:0000313" key="4">
    <source>
        <dbReference type="Proteomes" id="UP000191257"/>
    </source>
</evidence>
<gene>
    <name evidence="3" type="ORF">A6J80_23350</name>
</gene>
<dbReference type="Pfam" id="PF00353">
    <property type="entry name" value="HemolysinCabind"/>
    <property type="match status" value="5"/>
</dbReference>